<keyword evidence="1" id="KW-0472">Membrane</keyword>
<keyword evidence="3" id="KW-1185">Reference proteome</keyword>
<feature type="transmembrane region" description="Helical" evidence="1">
    <location>
        <begin position="50"/>
        <end position="69"/>
    </location>
</feature>
<protein>
    <recommendedName>
        <fullName evidence="4">EpsG family protein</fullName>
    </recommendedName>
</protein>
<evidence type="ECO:0008006" key="4">
    <source>
        <dbReference type="Google" id="ProtNLM"/>
    </source>
</evidence>
<proteinExistence type="predicted"/>
<feature type="transmembrane region" description="Helical" evidence="1">
    <location>
        <begin position="283"/>
        <end position="301"/>
    </location>
</feature>
<feature type="transmembrane region" description="Helical" evidence="1">
    <location>
        <begin position="252"/>
        <end position="271"/>
    </location>
</feature>
<feature type="transmembrane region" description="Helical" evidence="1">
    <location>
        <begin position="339"/>
        <end position="357"/>
    </location>
</feature>
<feature type="transmembrane region" description="Helical" evidence="1">
    <location>
        <begin position="213"/>
        <end position="232"/>
    </location>
</feature>
<comment type="caution">
    <text evidence="2">The sequence shown here is derived from an EMBL/GenBank/DDBJ whole genome shotgun (WGS) entry which is preliminary data.</text>
</comment>
<feature type="transmembrane region" description="Helical" evidence="1">
    <location>
        <begin position="99"/>
        <end position="124"/>
    </location>
</feature>
<evidence type="ECO:0000313" key="3">
    <source>
        <dbReference type="Proteomes" id="UP001500936"/>
    </source>
</evidence>
<evidence type="ECO:0000256" key="1">
    <source>
        <dbReference type="SAM" id="Phobius"/>
    </source>
</evidence>
<keyword evidence="1" id="KW-0812">Transmembrane</keyword>
<feature type="transmembrane region" description="Helical" evidence="1">
    <location>
        <begin position="307"/>
        <end position="327"/>
    </location>
</feature>
<feature type="transmembrane region" description="Helical" evidence="1">
    <location>
        <begin position="174"/>
        <end position="201"/>
    </location>
</feature>
<name>A0ABP8JSS2_9BACT</name>
<accession>A0ABP8JSS2</accession>
<reference evidence="3" key="1">
    <citation type="journal article" date="2019" name="Int. J. Syst. Evol. Microbiol.">
        <title>The Global Catalogue of Microorganisms (GCM) 10K type strain sequencing project: providing services to taxonomists for standard genome sequencing and annotation.</title>
        <authorList>
            <consortium name="The Broad Institute Genomics Platform"/>
            <consortium name="The Broad Institute Genome Sequencing Center for Infectious Disease"/>
            <person name="Wu L."/>
            <person name="Ma J."/>
        </authorList>
    </citation>
    <scope>NUCLEOTIDE SEQUENCE [LARGE SCALE GENOMIC DNA]</scope>
    <source>
        <strain evidence="3">JCM 17925</strain>
    </source>
</reference>
<evidence type="ECO:0000313" key="2">
    <source>
        <dbReference type="EMBL" id="GAA4395491.1"/>
    </source>
</evidence>
<organism evidence="2 3">
    <name type="scientific">Nibrella viscosa</name>
    <dbReference type="NCBI Taxonomy" id="1084524"/>
    <lineage>
        <taxon>Bacteria</taxon>
        <taxon>Pseudomonadati</taxon>
        <taxon>Bacteroidota</taxon>
        <taxon>Cytophagia</taxon>
        <taxon>Cytophagales</taxon>
        <taxon>Spirosomataceae</taxon>
        <taxon>Nibrella</taxon>
    </lineage>
</organism>
<sequence length="428" mass="49748">MLALVAFIWTFLSGSGGYSIQELDYFGHNAKFYDLYSTKWPYYFTETNRLIRYYFSYYLVPSLLFKLLGGTSPATIFLWTFTGYFLGIAWVYTLVQKNLVLVIVFLLIGGGGTTLFNLVSRFVAFAPQLHTFNINLGSLFDQSRWTPNQVIPSLIGACIIVYDSALARKTQESFFPIALTVTWSMFSFLSLSVIFGIHALFYINPLRLSLATIVRAFLLPLLVLLPILLYFASGENVPTTGFVWQFRNDTTFIIRYLTGVFLDSLLLYYIFRQLYRPGGVYPRRLVTILFVVFICMTTYIMGKWNDWLTKINIPFLTIFLVIIFRAFYEKLHYEGWRSLRPALTVPLAVFFFLNLYYQVLIIRTPLKKNKLLGYVTESAKYKPIPYNKYGSFYKTLLAIGTYEEVRQYLAKKNSFYELYLAKRRPANP</sequence>
<dbReference type="Proteomes" id="UP001500936">
    <property type="component" value="Unassembled WGS sequence"/>
</dbReference>
<keyword evidence="1" id="KW-1133">Transmembrane helix</keyword>
<gene>
    <name evidence="2" type="ORF">GCM10023187_02430</name>
</gene>
<dbReference type="EMBL" id="BAABHB010000001">
    <property type="protein sequence ID" value="GAA4395491.1"/>
    <property type="molecule type" value="Genomic_DNA"/>
</dbReference>
<feature type="transmembrane region" description="Helical" evidence="1">
    <location>
        <begin position="76"/>
        <end position="93"/>
    </location>
</feature>